<feature type="signal peptide" evidence="1">
    <location>
        <begin position="1"/>
        <end position="22"/>
    </location>
</feature>
<organism evidence="2 3">
    <name type="scientific">Algoriphagus oliviformis</name>
    <dbReference type="NCBI Taxonomy" id="2811231"/>
    <lineage>
        <taxon>Bacteria</taxon>
        <taxon>Pseudomonadati</taxon>
        <taxon>Bacteroidota</taxon>
        <taxon>Cytophagia</taxon>
        <taxon>Cytophagales</taxon>
        <taxon>Cyclobacteriaceae</taxon>
        <taxon>Algoriphagus</taxon>
    </lineage>
</organism>
<proteinExistence type="predicted"/>
<name>A0ABS3C923_9BACT</name>
<comment type="caution">
    <text evidence="2">The sequence shown here is derived from an EMBL/GenBank/DDBJ whole genome shotgun (WGS) entry which is preliminary data.</text>
</comment>
<reference evidence="2 3" key="1">
    <citation type="submission" date="2021-03" db="EMBL/GenBank/DDBJ databases">
        <title>novel species isolated from a fishpond in China.</title>
        <authorList>
            <person name="Lu H."/>
            <person name="Cai Z."/>
        </authorList>
    </citation>
    <scope>NUCLEOTIDE SEQUENCE [LARGE SCALE GENOMIC DNA]</scope>
    <source>
        <strain evidence="2 3">H41</strain>
    </source>
</reference>
<keyword evidence="1" id="KW-0732">Signal</keyword>
<dbReference type="Proteomes" id="UP000664317">
    <property type="component" value="Unassembled WGS sequence"/>
</dbReference>
<gene>
    <name evidence="2" type="ORF">J0A68_21760</name>
</gene>
<accession>A0ABS3C923</accession>
<sequence>MKKIPLLFVVWSLIAFSCQEEAEPETVFGRYVVQSIVADQAMDISGGGVSAVDLLSQFESMRIWPQSIFVSLYSPQEFNVGYSQVVFTIPFQSEEDPKLGFGNGSFGRRADISADGRMSLDWSLAPDFDQPDQLHQSIRVEGVRLLENAEKELEVVLQQTFFDQGTREWVDARVTYKLQLEKGT</sequence>
<feature type="chain" id="PRO_5046699376" evidence="1">
    <location>
        <begin position="23"/>
        <end position="184"/>
    </location>
</feature>
<keyword evidence="3" id="KW-1185">Reference proteome</keyword>
<evidence type="ECO:0000256" key="1">
    <source>
        <dbReference type="SAM" id="SignalP"/>
    </source>
</evidence>
<protein>
    <submittedName>
        <fullName evidence="2">Uncharacterized protein</fullName>
    </submittedName>
</protein>
<dbReference type="EMBL" id="JAFKCT010000016">
    <property type="protein sequence ID" value="MBN7813597.1"/>
    <property type="molecule type" value="Genomic_DNA"/>
</dbReference>
<evidence type="ECO:0000313" key="2">
    <source>
        <dbReference type="EMBL" id="MBN7813597.1"/>
    </source>
</evidence>
<dbReference type="RefSeq" id="WP_206580369.1">
    <property type="nucleotide sequence ID" value="NZ_JAFKCT010000016.1"/>
</dbReference>
<evidence type="ECO:0000313" key="3">
    <source>
        <dbReference type="Proteomes" id="UP000664317"/>
    </source>
</evidence>
<dbReference type="PROSITE" id="PS51257">
    <property type="entry name" value="PROKAR_LIPOPROTEIN"/>
    <property type="match status" value="1"/>
</dbReference>